<keyword evidence="5" id="KW-0418">Kinase</keyword>
<dbReference type="InterPro" id="IPR050351">
    <property type="entry name" value="BphY/WalK/GraS-like"/>
</dbReference>
<dbReference type="GO" id="GO:0000155">
    <property type="term" value="F:phosphorelay sensor kinase activity"/>
    <property type="evidence" value="ECO:0007669"/>
    <property type="project" value="InterPro"/>
</dbReference>
<organism evidence="8 9">
    <name type="scientific">Filimonas zeae</name>
    <dbReference type="NCBI Taxonomy" id="1737353"/>
    <lineage>
        <taxon>Bacteria</taxon>
        <taxon>Pseudomonadati</taxon>
        <taxon>Bacteroidota</taxon>
        <taxon>Chitinophagia</taxon>
        <taxon>Chitinophagales</taxon>
        <taxon>Chitinophagaceae</taxon>
        <taxon>Filimonas</taxon>
    </lineage>
</organism>
<evidence type="ECO:0000256" key="2">
    <source>
        <dbReference type="ARBA" id="ARBA00012438"/>
    </source>
</evidence>
<dbReference type="PANTHER" id="PTHR45453">
    <property type="entry name" value="PHOSPHATE REGULON SENSOR PROTEIN PHOR"/>
    <property type="match status" value="1"/>
</dbReference>
<dbReference type="SUPFAM" id="SSF55874">
    <property type="entry name" value="ATPase domain of HSP90 chaperone/DNA topoisomerase II/histidine kinase"/>
    <property type="match status" value="1"/>
</dbReference>
<dbReference type="CDD" id="cd00082">
    <property type="entry name" value="HisKA"/>
    <property type="match status" value="1"/>
</dbReference>
<evidence type="ECO:0000313" key="8">
    <source>
        <dbReference type="EMBL" id="GGH67467.1"/>
    </source>
</evidence>
<dbReference type="PANTHER" id="PTHR45453:SF1">
    <property type="entry name" value="PHOSPHATE REGULON SENSOR PROTEIN PHOR"/>
    <property type="match status" value="1"/>
</dbReference>
<keyword evidence="3" id="KW-0597">Phosphoprotein</keyword>
<dbReference type="GO" id="GO:0005886">
    <property type="term" value="C:plasma membrane"/>
    <property type="evidence" value="ECO:0007669"/>
    <property type="project" value="TreeGrafter"/>
</dbReference>
<evidence type="ECO:0000256" key="5">
    <source>
        <dbReference type="ARBA" id="ARBA00022777"/>
    </source>
</evidence>
<dbReference type="EC" id="2.7.13.3" evidence="2"/>
<dbReference type="PROSITE" id="PS50109">
    <property type="entry name" value="HIS_KIN"/>
    <property type="match status" value="1"/>
</dbReference>
<keyword evidence="6" id="KW-0902">Two-component regulatory system</keyword>
<evidence type="ECO:0000256" key="6">
    <source>
        <dbReference type="ARBA" id="ARBA00023012"/>
    </source>
</evidence>
<sequence length="242" mass="27310">MNETVKALENSRDGLRQQSRLQKKLIAAITHDIKSPLKYLMLTGKNLYRNSKQLNSNSEQSIRAIYTSAFQMYHFTNNLLQYASLYQEDTPITTSSFNLDDLVQEKISIFKEMISSQNNKVVNNIPAHLLVCTNKELLSVIIHNLLDNAIKYTSNGHIYFSANQHRGKLQLCIQDTGIGMAPELVNWCNNRQAVKDFMIENEAHGLGWAMVKELIGLIKGHIMVQSKSGSGTLILLLLSSEV</sequence>
<dbReference type="InterPro" id="IPR036890">
    <property type="entry name" value="HATPase_C_sf"/>
</dbReference>
<protein>
    <recommendedName>
        <fullName evidence="2">histidine kinase</fullName>
        <ecNumber evidence="2">2.7.13.3</ecNumber>
    </recommendedName>
</protein>
<comment type="catalytic activity">
    <reaction evidence="1">
        <text>ATP + protein L-histidine = ADP + protein N-phospho-L-histidine.</text>
        <dbReference type="EC" id="2.7.13.3"/>
    </reaction>
</comment>
<proteinExistence type="predicted"/>
<dbReference type="PRINTS" id="PR00344">
    <property type="entry name" value="BCTRLSENSOR"/>
</dbReference>
<dbReference type="SMART" id="SM00387">
    <property type="entry name" value="HATPase_c"/>
    <property type="match status" value="1"/>
</dbReference>
<evidence type="ECO:0000256" key="3">
    <source>
        <dbReference type="ARBA" id="ARBA00022553"/>
    </source>
</evidence>
<dbReference type="Gene3D" id="1.10.287.130">
    <property type="match status" value="1"/>
</dbReference>
<name>A0A917J0U0_9BACT</name>
<keyword evidence="9" id="KW-1185">Reference proteome</keyword>
<gene>
    <name evidence="8" type="ORF">GCM10011379_22780</name>
</gene>
<dbReference type="GO" id="GO:0004721">
    <property type="term" value="F:phosphoprotein phosphatase activity"/>
    <property type="evidence" value="ECO:0007669"/>
    <property type="project" value="TreeGrafter"/>
</dbReference>
<evidence type="ECO:0000256" key="4">
    <source>
        <dbReference type="ARBA" id="ARBA00022679"/>
    </source>
</evidence>
<comment type="caution">
    <text evidence="8">The sequence shown here is derived from an EMBL/GenBank/DDBJ whole genome shotgun (WGS) entry which is preliminary data.</text>
</comment>
<dbReference type="InterPro" id="IPR003594">
    <property type="entry name" value="HATPase_dom"/>
</dbReference>
<evidence type="ECO:0000256" key="1">
    <source>
        <dbReference type="ARBA" id="ARBA00000085"/>
    </source>
</evidence>
<keyword evidence="4" id="KW-0808">Transferase</keyword>
<dbReference type="EMBL" id="BMIB01000002">
    <property type="protein sequence ID" value="GGH67467.1"/>
    <property type="molecule type" value="Genomic_DNA"/>
</dbReference>
<evidence type="ECO:0000313" key="9">
    <source>
        <dbReference type="Proteomes" id="UP000627292"/>
    </source>
</evidence>
<dbReference type="Gene3D" id="3.30.565.10">
    <property type="entry name" value="Histidine kinase-like ATPase, C-terminal domain"/>
    <property type="match status" value="1"/>
</dbReference>
<dbReference type="InterPro" id="IPR005467">
    <property type="entry name" value="His_kinase_dom"/>
</dbReference>
<dbReference type="AlphaFoldDB" id="A0A917J0U0"/>
<feature type="domain" description="Histidine kinase" evidence="7">
    <location>
        <begin position="28"/>
        <end position="242"/>
    </location>
</feature>
<dbReference type="GO" id="GO:0016036">
    <property type="term" value="P:cellular response to phosphate starvation"/>
    <property type="evidence" value="ECO:0007669"/>
    <property type="project" value="TreeGrafter"/>
</dbReference>
<dbReference type="InterPro" id="IPR036097">
    <property type="entry name" value="HisK_dim/P_sf"/>
</dbReference>
<dbReference type="SUPFAM" id="SSF47384">
    <property type="entry name" value="Homodimeric domain of signal transducing histidine kinase"/>
    <property type="match status" value="1"/>
</dbReference>
<accession>A0A917J0U0</accession>
<reference evidence="8" key="2">
    <citation type="submission" date="2020-09" db="EMBL/GenBank/DDBJ databases">
        <authorList>
            <person name="Sun Q."/>
            <person name="Zhou Y."/>
        </authorList>
    </citation>
    <scope>NUCLEOTIDE SEQUENCE</scope>
    <source>
        <strain evidence="8">CGMCC 1.15290</strain>
    </source>
</reference>
<dbReference type="InterPro" id="IPR003661">
    <property type="entry name" value="HisK_dim/P_dom"/>
</dbReference>
<dbReference type="InterPro" id="IPR004358">
    <property type="entry name" value="Sig_transdc_His_kin-like_C"/>
</dbReference>
<dbReference type="Pfam" id="PF02518">
    <property type="entry name" value="HATPase_c"/>
    <property type="match status" value="1"/>
</dbReference>
<dbReference type="Proteomes" id="UP000627292">
    <property type="component" value="Unassembled WGS sequence"/>
</dbReference>
<evidence type="ECO:0000259" key="7">
    <source>
        <dbReference type="PROSITE" id="PS50109"/>
    </source>
</evidence>
<reference evidence="8" key="1">
    <citation type="journal article" date="2014" name="Int. J. Syst. Evol. Microbiol.">
        <title>Complete genome sequence of Corynebacterium casei LMG S-19264T (=DSM 44701T), isolated from a smear-ripened cheese.</title>
        <authorList>
            <consortium name="US DOE Joint Genome Institute (JGI-PGF)"/>
            <person name="Walter F."/>
            <person name="Albersmeier A."/>
            <person name="Kalinowski J."/>
            <person name="Ruckert C."/>
        </authorList>
    </citation>
    <scope>NUCLEOTIDE SEQUENCE</scope>
    <source>
        <strain evidence="8">CGMCC 1.15290</strain>
    </source>
</reference>